<dbReference type="NCBIfam" id="TIGR01550">
    <property type="entry name" value="DOC_P1"/>
    <property type="match status" value="1"/>
</dbReference>
<dbReference type="InterPro" id="IPR003812">
    <property type="entry name" value="Fido"/>
</dbReference>
<dbReference type="PANTHER" id="PTHR39426">
    <property type="entry name" value="HOMOLOGY TO DEATH-ON-CURING PROTEIN OF PHAGE P1"/>
    <property type="match status" value="1"/>
</dbReference>
<evidence type="ECO:0000259" key="1">
    <source>
        <dbReference type="PROSITE" id="PS51459"/>
    </source>
</evidence>
<dbReference type="AlphaFoldDB" id="A0A9W6NZC2"/>
<evidence type="ECO:0000313" key="2">
    <source>
        <dbReference type="EMBL" id="GLL14879.1"/>
    </source>
</evidence>
<dbReference type="Gene3D" id="1.20.120.1870">
    <property type="entry name" value="Fic/DOC protein, Fido domain"/>
    <property type="match status" value="1"/>
</dbReference>
<protein>
    <submittedName>
        <fullName evidence="2">Toxin Doc</fullName>
    </submittedName>
</protein>
<dbReference type="Pfam" id="PF02661">
    <property type="entry name" value="Fic"/>
    <property type="match status" value="1"/>
</dbReference>
<dbReference type="Proteomes" id="UP001143463">
    <property type="component" value="Unassembled WGS sequence"/>
</dbReference>
<reference evidence="2" key="1">
    <citation type="journal article" date="2014" name="Int. J. Syst. Evol. Microbiol.">
        <title>Complete genome sequence of Corynebacterium casei LMG S-19264T (=DSM 44701T), isolated from a smear-ripened cheese.</title>
        <authorList>
            <consortium name="US DOE Joint Genome Institute (JGI-PGF)"/>
            <person name="Walter F."/>
            <person name="Albersmeier A."/>
            <person name="Kalinowski J."/>
            <person name="Ruckert C."/>
        </authorList>
    </citation>
    <scope>NUCLEOTIDE SEQUENCE</scope>
    <source>
        <strain evidence="2">VKM Ac-1069</strain>
    </source>
</reference>
<comment type="caution">
    <text evidence="2">The sequence shown here is derived from an EMBL/GenBank/DDBJ whole genome shotgun (WGS) entry which is preliminary data.</text>
</comment>
<dbReference type="PROSITE" id="PS51459">
    <property type="entry name" value="FIDO"/>
    <property type="match status" value="1"/>
</dbReference>
<dbReference type="InterPro" id="IPR053737">
    <property type="entry name" value="Type_II_TA_Toxin"/>
</dbReference>
<evidence type="ECO:0000313" key="3">
    <source>
        <dbReference type="Proteomes" id="UP001143463"/>
    </source>
</evidence>
<reference evidence="2" key="2">
    <citation type="submission" date="2023-01" db="EMBL/GenBank/DDBJ databases">
        <authorList>
            <person name="Sun Q."/>
            <person name="Evtushenko L."/>
        </authorList>
    </citation>
    <scope>NUCLEOTIDE SEQUENCE</scope>
    <source>
        <strain evidence="2">VKM Ac-1069</strain>
    </source>
</reference>
<dbReference type="RefSeq" id="WP_197040820.1">
    <property type="nucleotide sequence ID" value="NZ_BAAAUZ010000001.1"/>
</dbReference>
<sequence length="126" mass="13789">MISYLTLDDLLVIAEYAVEGEVLVRDIGLLESALARPRANFMGREAYPDLPTKAAALLHSLATNHALVDGNKRLAFLASAVFLRINGRDLTLSEDEMFDLVIGVADGTMRDVEKIAERIAAGFREV</sequence>
<proteinExistence type="predicted"/>
<dbReference type="GO" id="GO:0016301">
    <property type="term" value="F:kinase activity"/>
    <property type="evidence" value="ECO:0007669"/>
    <property type="project" value="InterPro"/>
</dbReference>
<gene>
    <name evidence="2" type="primary">doc</name>
    <name evidence="2" type="ORF">GCM10017577_60280</name>
</gene>
<dbReference type="InterPro" id="IPR006440">
    <property type="entry name" value="Doc"/>
</dbReference>
<dbReference type="PANTHER" id="PTHR39426:SF1">
    <property type="entry name" value="HOMOLOGY TO DEATH-ON-CURING PROTEIN OF PHAGE P1"/>
    <property type="match status" value="1"/>
</dbReference>
<feature type="domain" description="Fido" evidence="1">
    <location>
        <begin position="5"/>
        <end position="121"/>
    </location>
</feature>
<name>A0A9W6NZC2_9PSEU</name>
<organism evidence="2 3">
    <name type="scientific">Pseudonocardia halophobica</name>
    <dbReference type="NCBI Taxonomy" id="29401"/>
    <lineage>
        <taxon>Bacteria</taxon>
        <taxon>Bacillati</taxon>
        <taxon>Actinomycetota</taxon>
        <taxon>Actinomycetes</taxon>
        <taxon>Pseudonocardiales</taxon>
        <taxon>Pseudonocardiaceae</taxon>
        <taxon>Pseudonocardia</taxon>
    </lineage>
</organism>
<accession>A0A9W6NZC2</accession>
<dbReference type="EMBL" id="BSFQ01000038">
    <property type="protein sequence ID" value="GLL14879.1"/>
    <property type="molecule type" value="Genomic_DNA"/>
</dbReference>
<keyword evidence="3" id="KW-1185">Reference proteome</keyword>